<evidence type="ECO:0000256" key="5">
    <source>
        <dbReference type="ARBA" id="ARBA00023004"/>
    </source>
</evidence>
<dbReference type="PANTHER" id="PTHR43787:SF3">
    <property type="entry name" value="ARYLSULFATASE REGULATORY PROTEIN"/>
    <property type="match status" value="1"/>
</dbReference>
<evidence type="ECO:0000256" key="2">
    <source>
        <dbReference type="ARBA" id="ARBA00022485"/>
    </source>
</evidence>
<evidence type="ECO:0000256" key="3">
    <source>
        <dbReference type="ARBA" id="ARBA00022691"/>
    </source>
</evidence>
<gene>
    <name evidence="8" type="ORF">SDC9_76156</name>
</gene>
<evidence type="ECO:0000259" key="7">
    <source>
        <dbReference type="PROSITE" id="PS51918"/>
    </source>
</evidence>
<name>A0A644YM86_9ZZZZ</name>
<dbReference type="SUPFAM" id="SSF102114">
    <property type="entry name" value="Radical SAM enzymes"/>
    <property type="match status" value="1"/>
</dbReference>
<dbReference type="InterPro" id="IPR007197">
    <property type="entry name" value="rSAM"/>
</dbReference>
<dbReference type="InterPro" id="IPR013785">
    <property type="entry name" value="Aldolase_TIM"/>
</dbReference>
<keyword evidence="6" id="KW-0411">Iron-sulfur</keyword>
<keyword evidence="2" id="KW-0004">4Fe-4S</keyword>
<keyword evidence="3" id="KW-0949">S-adenosyl-L-methionine</keyword>
<keyword evidence="5" id="KW-0408">Iron</keyword>
<dbReference type="SFLD" id="SFLDS00029">
    <property type="entry name" value="Radical_SAM"/>
    <property type="match status" value="1"/>
</dbReference>
<sequence>MTITYEYERGLYVNLTNRCDCSCVFCLRHHGSRGSIYADDLWLPHEPTRQEALGDLLARNLPSYDEIVFCGFGEPTYRIDDIIWLVDELKKTVPNLPPVRINTNGHGNLINGRDITSDLKGRIDVISISLNAPTAQQYLAVTHPQDGEKAWQAMLDFAGKARQYVPDVVFTIVDKDMTREELDASRAIADRLGVRLRVRTYIPN</sequence>
<organism evidence="8">
    <name type="scientific">bioreactor metagenome</name>
    <dbReference type="NCBI Taxonomy" id="1076179"/>
    <lineage>
        <taxon>unclassified sequences</taxon>
        <taxon>metagenomes</taxon>
        <taxon>ecological metagenomes</taxon>
    </lineage>
</organism>
<dbReference type="InterPro" id="IPR058240">
    <property type="entry name" value="rSAM_sf"/>
</dbReference>
<dbReference type="Gene3D" id="3.20.20.70">
    <property type="entry name" value="Aldolase class I"/>
    <property type="match status" value="1"/>
</dbReference>
<reference evidence="8" key="1">
    <citation type="submission" date="2019-08" db="EMBL/GenBank/DDBJ databases">
        <authorList>
            <person name="Kucharzyk K."/>
            <person name="Murdoch R.W."/>
            <person name="Higgins S."/>
            <person name="Loffler F."/>
        </authorList>
    </citation>
    <scope>NUCLEOTIDE SEQUENCE</scope>
</reference>
<dbReference type="PROSITE" id="PS51918">
    <property type="entry name" value="RADICAL_SAM"/>
    <property type="match status" value="1"/>
</dbReference>
<comment type="cofactor">
    <cofactor evidence="1">
        <name>[4Fe-4S] cluster</name>
        <dbReference type="ChEBI" id="CHEBI:49883"/>
    </cofactor>
</comment>
<evidence type="ECO:0000256" key="6">
    <source>
        <dbReference type="ARBA" id="ARBA00023014"/>
    </source>
</evidence>
<dbReference type="GO" id="GO:0046872">
    <property type="term" value="F:metal ion binding"/>
    <property type="evidence" value="ECO:0007669"/>
    <property type="project" value="UniProtKB-KW"/>
</dbReference>
<keyword evidence="4" id="KW-0479">Metal-binding</keyword>
<dbReference type="EMBL" id="VSSQ01005561">
    <property type="protein sequence ID" value="MPM29616.1"/>
    <property type="molecule type" value="Genomic_DNA"/>
</dbReference>
<proteinExistence type="predicted"/>
<dbReference type="GO" id="GO:0051539">
    <property type="term" value="F:4 iron, 4 sulfur cluster binding"/>
    <property type="evidence" value="ECO:0007669"/>
    <property type="project" value="UniProtKB-KW"/>
</dbReference>
<dbReference type="SFLD" id="SFLDG01111">
    <property type="entry name" value="Uncharacterised_Radical_SAM_Su"/>
    <property type="match status" value="1"/>
</dbReference>
<accession>A0A644YM86</accession>
<comment type="caution">
    <text evidence="8">The sequence shown here is derived from an EMBL/GenBank/DDBJ whole genome shotgun (WGS) entry which is preliminary data.</text>
</comment>
<dbReference type="PANTHER" id="PTHR43787">
    <property type="entry name" value="FEMO COFACTOR BIOSYNTHESIS PROTEIN NIFB-RELATED"/>
    <property type="match status" value="1"/>
</dbReference>
<dbReference type="InterPro" id="IPR023821">
    <property type="entry name" value="rSAM_TatD-assoc"/>
</dbReference>
<dbReference type="GO" id="GO:0003824">
    <property type="term" value="F:catalytic activity"/>
    <property type="evidence" value="ECO:0007669"/>
    <property type="project" value="InterPro"/>
</dbReference>
<dbReference type="CDD" id="cd01335">
    <property type="entry name" value="Radical_SAM"/>
    <property type="match status" value="1"/>
</dbReference>
<evidence type="ECO:0000256" key="1">
    <source>
        <dbReference type="ARBA" id="ARBA00001966"/>
    </source>
</evidence>
<evidence type="ECO:0000313" key="8">
    <source>
        <dbReference type="EMBL" id="MPM29616.1"/>
    </source>
</evidence>
<protein>
    <recommendedName>
        <fullName evidence="7">Radical SAM core domain-containing protein</fullName>
    </recommendedName>
</protein>
<dbReference type="NCBIfam" id="TIGR04038">
    <property type="entry name" value="tatD_link_rSAM"/>
    <property type="match status" value="1"/>
</dbReference>
<feature type="domain" description="Radical SAM core" evidence="7">
    <location>
        <begin position="5"/>
        <end position="204"/>
    </location>
</feature>
<evidence type="ECO:0000256" key="4">
    <source>
        <dbReference type="ARBA" id="ARBA00022723"/>
    </source>
</evidence>
<dbReference type="AlphaFoldDB" id="A0A644YM86"/>
<dbReference type="Pfam" id="PF04055">
    <property type="entry name" value="Radical_SAM"/>
    <property type="match status" value="1"/>
</dbReference>